<dbReference type="PANTHER" id="PTHR47683:SF3">
    <property type="entry name" value="RIBOSOMAL LARGE SUBUNIT PSEUDOURIDINE SYNTHASE B"/>
    <property type="match status" value="1"/>
</dbReference>
<comment type="caution">
    <text evidence="9">The sequence shown here is derived from an EMBL/GenBank/DDBJ whole genome shotgun (WGS) entry which is preliminary data.</text>
</comment>
<gene>
    <name evidence="9" type="ORF">PQJ73_29595</name>
</gene>
<evidence type="ECO:0000313" key="9">
    <source>
        <dbReference type="EMBL" id="MDC7789853.1"/>
    </source>
</evidence>
<dbReference type="InterPro" id="IPR020094">
    <property type="entry name" value="TruA/RsuA/RluB/E/F_N"/>
</dbReference>
<feature type="compositionally biased region" description="Basic and acidic residues" evidence="7">
    <location>
        <begin position="438"/>
        <end position="665"/>
    </location>
</feature>
<dbReference type="Gene3D" id="3.10.290.10">
    <property type="entry name" value="RNA-binding S4 domain"/>
    <property type="match status" value="1"/>
</dbReference>
<dbReference type="SUPFAM" id="SSF55174">
    <property type="entry name" value="Alpha-L RNA-binding motif"/>
    <property type="match status" value="1"/>
</dbReference>
<protein>
    <recommendedName>
        <fullName evidence="6">Pseudouridine synthase</fullName>
        <ecNumber evidence="6">5.4.99.-</ecNumber>
    </recommendedName>
</protein>
<dbReference type="NCBIfam" id="TIGR00093">
    <property type="entry name" value="pseudouridine synthase"/>
    <property type="match status" value="1"/>
</dbReference>
<feature type="compositionally biased region" description="Basic and acidic residues" evidence="7">
    <location>
        <begin position="308"/>
        <end position="341"/>
    </location>
</feature>
<evidence type="ECO:0000256" key="1">
    <source>
        <dbReference type="ARBA" id="ARBA00000073"/>
    </source>
</evidence>
<dbReference type="Gene3D" id="3.30.70.580">
    <property type="entry name" value="Pseudouridine synthase I, catalytic domain, N-terminal subdomain"/>
    <property type="match status" value="1"/>
</dbReference>
<evidence type="ECO:0000256" key="6">
    <source>
        <dbReference type="RuleBase" id="RU003887"/>
    </source>
</evidence>
<evidence type="ECO:0000313" key="10">
    <source>
        <dbReference type="Proteomes" id="UP001165652"/>
    </source>
</evidence>
<dbReference type="SMART" id="SM00363">
    <property type="entry name" value="S4"/>
    <property type="match status" value="1"/>
</dbReference>
<keyword evidence="10" id="KW-1185">Reference proteome</keyword>
<reference evidence="9" key="2">
    <citation type="submission" date="2023-02" db="EMBL/GenBank/DDBJ databases">
        <authorList>
            <person name="Rayyan A."/>
            <person name="Meyer T."/>
            <person name="Kyndt J.A."/>
        </authorList>
    </citation>
    <scope>NUCLEOTIDE SEQUENCE</scope>
    <source>
        <strain evidence="9">DSM 9987</strain>
    </source>
</reference>
<feature type="compositionally biased region" description="Basic and acidic residues" evidence="7">
    <location>
        <begin position="276"/>
        <end position="289"/>
    </location>
</feature>
<evidence type="ECO:0000259" key="8">
    <source>
        <dbReference type="SMART" id="SM00363"/>
    </source>
</evidence>
<evidence type="ECO:0000256" key="3">
    <source>
        <dbReference type="ARBA" id="ARBA00022884"/>
    </source>
</evidence>
<dbReference type="InterPro" id="IPR000748">
    <property type="entry name" value="PsdUridine_synth_RsuA/RluB/E/F"/>
</dbReference>
<dbReference type="CDD" id="cd00165">
    <property type="entry name" value="S4"/>
    <property type="match status" value="1"/>
</dbReference>
<dbReference type="SUPFAM" id="SSF55120">
    <property type="entry name" value="Pseudouridine synthase"/>
    <property type="match status" value="1"/>
</dbReference>
<dbReference type="InterPro" id="IPR006145">
    <property type="entry name" value="PsdUridine_synth_RsuA/RluA"/>
</dbReference>
<dbReference type="RefSeq" id="WP_272780674.1">
    <property type="nucleotide sequence ID" value="NZ_JAQQLI010000095.1"/>
</dbReference>
<dbReference type="InterPro" id="IPR050343">
    <property type="entry name" value="RsuA_PseudoU_synthase"/>
</dbReference>
<keyword evidence="4 6" id="KW-0413">Isomerase</keyword>
<sequence>MPDKPEDTAHDTAPAQRPAPPDGERIAKVMARAGLCSRRDAEAWIEAGRVAVNGTVISSPALDVTAKDRITVDGEPLPAAERTRLFLYYKPVGLVTTSFDPEGRPTIFDALPEDLPRLISVGRLDIATEGLLLLTNDGGLARQLELPATGWLRRYRVRAHGSVDQAQLDRLKNGLEVEGIQYGPIEATLDRAQGANVWLTIGIREGKNREVRNVLDTLGLQVNRLIRVSYGPFQLGELMDGDIEEVKTRVLREQLGERLAQEAGCDFSGPLTPRAPTEEQRRERAERGARGTPAVRGAPAGRGAPVRGARDMRDRDDRGSRGRFDAGGDKPRFRRRDRDEVLEPPVGRPRRGNAWRSEDSPLRTHYKGERSETGKPSREEPAGPKRAGLLTDRKGRRVLVERFGEAKTEEAMPARKPFRGKPAGARAAGGPRAAAGRPYRERSSDERPRRDRAEGDRPYRARPEGDRPFRERPAGDRPFRKRPEGDRPQGDRPFRKRPEGDRPQGERPFRARAEGDRPFRKRPEGDRPQGDRPFRARAEGDRPFRERPAGDRPQGERPFRARAEGDRPFRKRPEGDRPQGDRPFRARTEGDRPFRKRPEGDRPQGDRPFRARAEGDRPFRKRSEGDRPQGDRPFRARTEGDRPFRPKRAEGDRPFRERPAGDRKPGGFKSGGFKSGGPRSDKPGGFKPGGPRGGKSFGGKPGGKPFGGKPGGRPGGRPPGPRSSGPRSGPRGG</sequence>
<feature type="compositionally biased region" description="Low complexity" evidence="7">
    <location>
        <begin position="290"/>
        <end position="307"/>
    </location>
</feature>
<comment type="catalytic activity">
    <reaction evidence="1">
        <text>a uridine in RNA = a pseudouridine in RNA</text>
        <dbReference type="Rhea" id="RHEA:48348"/>
        <dbReference type="Rhea" id="RHEA-COMP:12068"/>
        <dbReference type="Rhea" id="RHEA-COMP:12069"/>
        <dbReference type="ChEBI" id="CHEBI:65314"/>
        <dbReference type="ChEBI" id="CHEBI:65315"/>
    </reaction>
</comment>
<feature type="compositionally biased region" description="Basic and acidic residues" evidence="7">
    <location>
        <begin position="356"/>
        <end position="383"/>
    </location>
</feature>
<dbReference type="PANTHER" id="PTHR47683">
    <property type="entry name" value="PSEUDOURIDINE SYNTHASE FAMILY PROTEIN-RELATED"/>
    <property type="match status" value="1"/>
</dbReference>
<dbReference type="PROSITE" id="PS01149">
    <property type="entry name" value="PSI_RSU"/>
    <property type="match status" value="1"/>
</dbReference>
<feature type="compositionally biased region" description="Low complexity" evidence="7">
    <location>
        <begin position="422"/>
        <end position="437"/>
    </location>
</feature>
<feature type="compositionally biased region" description="Low complexity" evidence="7">
    <location>
        <begin position="722"/>
        <end position="733"/>
    </location>
</feature>
<dbReference type="Proteomes" id="UP001165652">
    <property type="component" value="Unassembled WGS sequence"/>
</dbReference>
<dbReference type="Pfam" id="PF00849">
    <property type="entry name" value="PseudoU_synth_2"/>
    <property type="match status" value="1"/>
</dbReference>
<keyword evidence="3 5" id="KW-0694">RNA-binding</keyword>
<feature type="compositionally biased region" description="Gly residues" evidence="7">
    <location>
        <begin position="686"/>
        <end position="715"/>
    </location>
</feature>
<dbReference type="EC" id="5.4.99.-" evidence="6"/>
<evidence type="ECO:0000256" key="4">
    <source>
        <dbReference type="ARBA" id="ARBA00023235"/>
    </source>
</evidence>
<dbReference type="EMBL" id="JAQQLI010000095">
    <property type="protein sequence ID" value="MDC7789853.1"/>
    <property type="molecule type" value="Genomic_DNA"/>
</dbReference>
<organism evidence="9 10">
    <name type="scientific">Rhodoplanes tepidamans</name>
    <name type="common">Rhodoplanes cryptolactis</name>
    <dbReference type="NCBI Taxonomy" id="200616"/>
    <lineage>
        <taxon>Bacteria</taxon>
        <taxon>Pseudomonadati</taxon>
        <taxon>Pseudomonadota</taxon>
        <taxon>Alphaproteobacteria</taxon>
        <taxon>Hyphomicrobiales</taxon>
        <taxon>Nitrobacteraceae</taxon>
        <taxon>Rhodoplanes</taxon>
    </lineage>
</organism>
<evidence type="ECO:0000256" key="7">
    <source>
        <dbReference type="SAM" id="MobiDB-lite"/>
    </source>
</evidence>
<dbReference type="InterPro" id="IPR018496">
    <property type="entry name" value="PsdUridine_synth_RsuA/RluB_CS"/>
</dbReference>
<dbReference type="InterPro" id="IPR036986">
    <property type="entry name" value="S4_RNA-bd_sf"/>
</dbReference>
<dbReference type="InterPro" id="IPR042092">
    <property type="entry name" value="PsdUridine_s_RsuA/RluB/E/F_cat"/>
</dbReference>
<accession>A0ABT5JJF7</accession>
<feature type="region of interest" description="Disordered" evidence="7">
    <location>
        <begin position="1"/>
        <end position="23"/>
    </location>
</feature>
<name>A0ABT5JJF7_RHOTP</name>
<evidence type="ECO:0000256" key="2">
    <source>
        <dbReference type="ARBA" id="ARBA00008348"/>
    </source>
</evidence>
<dbReference type="PROSITE" id="PS50889">
    <property type="entry name" value="S4"/>
    <property type="match status" value="1"/>
</dbReference>
<feature type="compositionally biased region" description="Basic and acidic residues" evidence="7">
    <location>
        <begin position="398"/>
        <end position="413"/>
    </location>
</feature>
<feature type="region of interest" description="Disordered" evidence="7">
    <location>
        <begin position="261"/>
        <end position="733"/>
    </location>
</feature>
<evidence type="ECO:0000256" key="5">
    <source>
        <dbReference type="PROSITE-ProRule" id="PRU00182"/>
    </source>
</evidence>
<feature type="compositionally biased region" description="Basic and acidic residues" evidence="7">
    <location>
        <begin position="1"/>
        <end position="10"/>
    </location>
</feature>
<feature type="domain" description="RNA-binding S4" evidence="8">
    <location>
        <begin position="24"/>
        <end position="82"/>
    </location>
</feature>
<dbReference type="InterPro" id="IPR020103">
    <property type="entry name" value="PsdUridine_synth_cat_dom_sf"/>
</dbReference>
<dbReference type="Gene3D" id="3.30.70.1560">
    <property type="entry name" value="Alpha-L RNA-binding motif"/>
    <property type="match status" value="1"/>
</dbReference>
<reference evidence="9" key="1">
    <citation type="journal article" date="2023" name="Microbiol Resour">
        <title>Genome Sequences of Rhodoplanes serenus and Two Thermotolerant Strains, Rhodoplanes tepidamans and 'Rhodoplanes cryptolactis,' Further Refine the Genus.</title>
        <authorList>
            <person name="Rayyan A.A."/>
            <person name="Kyndt J.A."/>
        </authorList>
    </citation>
    <scope>NUCLEOTIDE SEQUENCE</scope>
    <source>
        <strain evidence="9">DSM 9987</strain>
    </source>
</reference>
<proteinExistence type="inferred from homology"/>
<dbReference type="Pfam" id="PF01479">
    <property type="entry name" value="S4"/>
    <property type="match status" value="1"/>
</dbReference>
<comment type="similarity">
    <text evidence="2 6">Belongs to the pseudouridine synthase RsuA family.</text>
</comment>
<dbReference type="InterPro" id="IPR002942">
    <property type="entry name" value="S4_RNA-bd"/>
</dbReference>